<name>A0ACB9A2B1_9ASTR</name>
<dbReference type="Proteomes" id="UP001056120">
    <property type="component" value="Linkage Group LG25"/>
</dbReference>
<evidence type="ECO:0000313" key="2">
    <source>
        <dbReference type="Proteomes" id="UP001056120"/>
    </source>
</evidence>
<comment type="caution">
    <text evidence="1">The sequence shown here is derived from an EMBL/GenBank/DDBJ whole genome shotgun (WGS) entry which is preliminary data.</text>
</comment>
<reference evidence="1 2" key="2">
    <citation type="journal article" date="2022" name="Mol. Ecol. Resour.">
        <title>The genomes of chicory, endive, great burdock and yacon provide insights into Asteraceae paleo-polyploidization history and plant inulin production.</title>
        <authorList>
            <person name="Fan W."/>
            <person name="Wang S."/>
            <person name="Wang H."/>
            <person name="Wang A."/>
            <person name="Jiang F."/>
            <person name="Liu H."/>
            <person name="Zhao H."/>
            <person name="Xu D."/>
            <person name="Zhang Y."/>
        </authorList>
    </citation>
    <scope>NUCLEOTIDE SEQUENCE [LARGE SCALE GENOMIC DNA]</scope>
    <source>
        <strain evidence="2">cv. Yunnan</strain>
        <tissue evidence="1">Leaves</tissue>
    </source>
</reference>
<organism evidence="1 2">
    <name type="scientific">Smallanthus sonchifolius</name>
    <dbReference type="NCBI Taxonomy" id="185202"/>
    <lineage>
        <taxon>Eukaryota</taxon>
        <taxon>Viridiplantae</taxon>
        <taxon>Streptophyta</taxon>
        <taxon>Embryophyta</taxon>
        <taxon>Tracheophyta</taxon>
        <taxon>Spermatophyta</taxon>
        <taxon>Magnoliopsida</taxon>
        <taxon>eudicotyledons</taxon>
        <taxon>Gunneridae</taxon>
        <taxon>Pentapetalae</taxon>
        <taxon>asterids</taxon>
        <taxon>campanulids</taxon>
        <taxon>Asterales</taxon>
        <taxon>Asteraceae</taxon>
        <taxon>Asteroideae</taxon>
        <taxon>Heliantheae alliance</taxon>
        <taxon>Millerieae</taxon>
        <taxon>Smallanthus</taxon>
    </lineage>
</organism>
<evidence type="ECO:0000313" key="1">
    <source>
        <dbReference type="EMBL" id="KAI3703958.1"/>
    </source>
</evidence>
<dbReference type="EMBL" id="CM042042">
    <property type="protein sequence ID" value="KAI3703958.1"/>
    <property type="molecule type" value="Genomic_DNA"/>
</dbReference>
<proteinExistence type="predicted"/>
<accession>A0ACB9A2B1</accession>
<keyword evidence="2" id="KW-1185">Reference proteome</keyword>
<gene>
    <name evidence="1" type="ORF">L1987_74157</name>
</gene>
<protein>
    <submittedName>
        <fullName evidence="1">Uncharacterized protein</fullName>
    </submittedName>
</protein>
<sequence>MAGEDWTSDEEELEVEIGKAEQVHYETAEGVEFDSKFVEEVEADIEQTQNESVEDDELRRSYGGKKFLRHHL</sequence>
<reference evidence="2" key="1">
    <citation type="journal article" date="2022" name="Mol. Ecol. Resour.">
        <title>The genomes of chicory, endive, great burdock and yacon provide insights into Asteraceae palaeo-polyploidization history and plant inulin production.</title>
        <authorList>
            <person name="Fan W."/>
            <person name="Wang S."/>
            <person name="Wang H."/>
            <person name="Wang A."/>
            <person name="Jiang F."/>
            <person name="Liu H."/>
            <person name="Zhao H."/>
            <person name="Xu D."/>
            <person name="Zhang Y."/>
        </authorList>
    </citation>
    <scope>NUCLEOTIDE SEQUENCE [LARGE SCALE GENOMIC DNA]</scope>
    <source>
        <strain evidence="2">cv. Yunnan</strain>
    </source>
</reference>